<evidence type="ECO:0000256" key="4">
    <source>
        <dbReference type="ARBA" id="ARBA00022692"/>
    </source>
</evidence>
<comment type="similarity">
    <text evidence="2">Belongs to the TRIQK family.</text>
</comment>
<keyword evidence="9" id="KW-1185">Reference proteome</keyword>
<accession>A0A9J7L987</accession>
<dbReference type="RefSeq" id="XP_035678402.1">
    <property type="nucleotide sequence ID" value="XM_035822509.1"/>
</dbReference>
<sequence>MGRKEVSSGTLNVDQYRKKIGKQDWKKSKKDVKATKQLKDIKESAMGIKDVALIVTAFAFMLGVIYIFLYMYLDQQPSAK</sequence>
<keyword evidence="7 8" id="KW-0472">Membrane</keyword>
<organism evidence="9 10">
    <name type="scientific">Branchiostoma floridae</name>
    <name type="common">Florida lancelet</name>
    <name type="synonym">Amphioxus</name>
    <dbReference type="NCBI Taxonomy" id="7739"/>
    <lineage>
        <taxon>Eukaryota</taxon>
        <taxon>Metazoa</taxon>
        <taxon>Chordata</taxon>
        <taxon>Cephalochordata</taxon>
        <taxon>Leptocardii</taxon>
        <taxon>Amphioxiformes</taxon>
        <taxon>Branchiostomatidae</taxon>
        <taxon>Branchiostoma</taxon>
    </lineage>
</organism>
<keyword evidence="4 8" id="KW-0812">Transmembrane</keyword>
<dbReference type="AlphaFoldDB" id="A0A9J7L987"/>
<keyword evidence="6 8" id="KW-1133">Transmembrane helix</keyword>
<gene>
    <name evidence="10" type="primary">LOC118417108</name>
</gene>
<evidence type="ECO:0000256" key="2">
    <source>
        <dbReference type="ARBA" id="ARBA00007709"/>
    </source>
</evidence>
<reference evidence="9" key="1">
    <citation type="journal article" date="2020" name="Nat. Ecol. Evol.">
        <title>Deeply conserved synteny resolves early events in vertebrate evolution.</title>
        <authorList>
            <person name="Simakov O."/>
            <person name="Marletaz F."/>
            <person name="Yue J.X."/>
            <person name="O'Connell B."/>
            <person name="Jenkins J."/>
            <person name="Brandt A."/>
            <person name="Calef R."/>
            <person name="Tung C.H."/>
            <person name="Huang T.K."/>
            <person name="Schmutz J."/>
            <person name="Satoh N."/>
            <person name="Yu J.K."/>
            <person name="Putnam N.H."/>
            <person name="Green R.E."/>
            <person name="Rokhsar D.S."/>
        </authorList>
    </citation>
    <scope>NUCLEOTIDE SEQUENCE [LARGE SCALE GENOMIC DNA]</scope>
    <source>
        <strain evidence="9">S238N-H82</strain>
    </source>
</reference>
<evidence type="ECO:0000256" key="8">
    <source>
        <dbReference type="SAM" id="Phobius"/>
    </source>
</evidence>
<dbReference type="Proteomes" id="UP000001554">
    <property type="component" value="Chromosome 6"/>
</dbReference>
<dbReference type="OrthoDB" id="10049402at2759"/>
<dbReference type="Pfam" id="PF15168">
    <property type="entry name" value="TRIQK"/>
    <property type="match status" value="1"/>
</dbReference>
<evidence type="ECO:0000256" key="7">
    <source>
        <dbReference type="ARBA" id="ARBA00023136"/>
    </source>
</evidence>
<dbReference type="OMA" id="NIGKQDY"/>
<dbReference type="PANTHER" id="PTHR20583">
    <property type="entry name" value="TRIPLE QXXK/R MOTIF-CONTAINING PROTEIN"/>
    <property type="match status" value="1"/>
</dbReference>
<name>A0A9J7L987_BRAFL</name>
<reference evidence="10" key="2">
    <citation type="submission" date="2025-08" db="UniProtKB">
        <authorList>
            <consortium name="RefSeq"/>
        </authorList>
    </citation>
    <scope>IDENTIFICATION</scope>
    <source>
        <strain evidence="10">S238N-H82</strain>
        <tissue evidence="10">Testes</tissue>
    </source>
</reference>
<feature type="transmembrane region" description="Helical" evidence="8">
    <location>
        <begin position="51"/>
        <end position="73"/>
    </location>
</feature>
<comment type="subcellular location">
    <subcellularLocation>
        <location evidence="1">Endoplasmic reticulum membrane</location>
        <topology evidence="1">Single-pass membrane protein</topology>
    </subcellularLocation>
</comment>
<evidence type="ECO:0000256" key="6">
    <source>
        <dbReference type="ARBA" id="ARBA00022989"/>
    </source>
</evidence>
<dbReference type="KEGG" id="bfo:118417108"/>
<evidence type="ECO:0000256" key="3">
    <source>
        <dbReference type="ARBA" id="ARBA00014257"/>
    </source>
</evidence>
<proteinExistence type="inferred from homology"/>
<keyword evidence="5" id="KW-0256">Endoplasmic reticulum</keyword>
<dbReference type="InterPro" id="IPR024842">
    <property type="entry name" value="TRIQK"/>
</dbReference>
<dbReference type="GeneID" id="118417108"/>
<dbReference type="PANTHER" id="PTHR20583:SF1">
    <property type="entry name" value="TRIPLE QXXK_R MOTIF-CONTAINING PROTEIN"/>
    <property type="match status" value="1"/>
</dbReference>
<evidence type="ECO:0000313" key="9">
    <source>
        <dbReference type="Proteomes" id="UP000001554"/>
    </source>
</evidence>
<protein>
    <recommendedName>
        <fullName evidence="3">Triple QxxK/R motif-containing protein</fullName>
    </recommendedName>
</protein>
<evidence type="ECO:0000256" key="5">
    <source>
        <dbReference type="ARBA" id="ARBA00022824"/>
    </source>
</evidence>
<dbReference type="GO" id="GO:0005789">
    <property type="term" value="C:endoplasmic reticulum membrane"/>
    <property type="evidence" value="ECO:0007669"/>
    <property type="project" value="UniProtKB-SubCell"/>
</dbReference>
<evidence type="ECO:0000313" key="10">
    <source>
        <dbReference type="RefSeq" id="XP_035678402.1"/>
    </source>
</evidence>
<evidence type="ECO:0000256" key="1">
    <source>
        <dbReference type="ARBA" id="ARBA00004389"/>
    </source>
</evidence>